<accession>A0AAU9XAZ7</accession>
<name>A0AAU9XAZ7_9CNID</name>
<organism evidence="1 2">
    <name type="scientific">Pocillopora meandrina</name>
    <dbReference type="NCBI Taxonomy" id="46732"/>
    <lineage>
        <taxon>Eukaryota</taxon>
        <taxon>Metazoa</taxon>
        <taxon>Cnidaria</taxon>
        <taxon>Anthozoa</taxon>
        <taxon>Hexacorallia</taxon>
        <taxon>Scleractinia</taxon>
        <taxon>Astrocoeniina</taxon>
        <taxon>Pocilloporidae</taxon>
        <taxon>Pocillopora</taxon>
    </lineage>
</organism>
<sequence length="111" mass="12690">MYWTKDQNLLLIRKVLTVDPYSQPKGSKERAKLWKETVLNLSAVYEPRFSVSVRSVRDCVNLVLIKKHKRKVAEESKASGIAVDEPSEFDAAVEEICEKAEAAEREEKKPL</sequence>
<reference evidence="1 2" key="1">
    <citation type="submission" date="2022-05" db="EMBL/GenBank/DDBJ databases">
        <authorList>
            <consortium name="Genoscope - CEA"/>
            <person name="William W."/>
        </authorList>
    </citation>
    <scope>NUCLEOTIDE SEQUENCE [LARGE SCALE GENOMIC DNA]</scope>
</reference>
<dbReference type="AlphaFoldDB" id="A0AAU9XAZ7"/>
<evidence type="ECO:0000313" key="1">
    <source>
        <dbReference type="EMBL" id="CAH3142782.1"/>
    </source>
</evidence>
<evidence type="ECO:0000313" key="2">
    <source>
        <dbReference type="Proteomes" id="UP001159428"/>
    </source>
</evidence>
<dbReference type="PANTHER" id="PTHR33309">
    <property type="entry name" value="KERATIN, ULTRA HIGH-SULFUR MATRIX PROTEIN-LIKE"/>
    <property type="match status" value="1"/>
</dbReference>
<dbReference type="Proteomes" id="UP001159428">
    <property type="component" value="Unassembled WGS sequence"/>
</dbReference>
<dbReference type="EMBL" id="CALNXJ010000037">
    <property type="protein sequence ID" value="CAH3142782.1"/>
    <property type="molecule type" value="Genomic_DNA"/>
</dbReference>
<protein>
    <recommendedName>
        <fullName evidence="3">MADF domain-containing protein</fullName>
    </recommendedName>
</protein>
<proteinExistence type="predicted"/>
<gene>
    <name evidence="1" type="ORF">PMEA_00020230</name>
</gene>
<keyword evidence="2" id="KW-1185">Reference proteome</keyword>
<dbReference type="PANTHER" id="PTHR33309:SF1">
    <property type="entry name" value="MYB_SANT-LIKE DNA-BINDING DOMAIN-CONTAINING PROTEIN"/>
    <property type="match status" value="1"/>
</dbReference>
<evidence type="ECO:0008006" key="3">
    <source>
        <dbReference type="Google" id="ProtNLM"/>
    </source>
</evidence>
<comment type="caution">
    <text evidence="1">The sequence shown here is derived from an EMBL/GenBank/DDBJ whole genome shotgun (WGS) entry which is preliminary data.</text>
</comment>